<comment type="similarity">
    <text evidence="1">Belongs to the SCO1/2 family.</text>
</comment>
<protein>
    <submittedName>
        <fullName evidence="6">SCO family protein</fullName>
    </submittedName>
</protein>
<feature type="signal peptide" evidence="4">
    <location>
        <begin position="1"/>
        <end position="22"/>
    </location>
</feature>
<dbReference type="Proteomes" id="UP000249248">
    <property type="component" value="Unassembled WGS sequence"/>
</dbReference>
<dbReference type="CDD" id="cd02968">
    <property type="entry name" value="SCO"/>
    <property type="match status" value="1"/>
</dbReference>
<dbReference type="Pfam" id="PF02630">
    <property type="entry name" value="SCO1-SenC"/>
    <property type="match status" value="1"/>
</dbReference>
<dbReference type="InterPro" id="IPR045800">
    <property type="entry name" value="HMBD"/>
</dbReference>
<feature type="binding site" evidence="2">
    <location>
        <position position="115"/>
    </location>
    <ligand>
        <name>Cu cation</name>
        <dbReference type="ChEBI" id="CHEBI:23378"/>
    </ligand>
</feature>
<dbReference type="Gene3D" id="3.40.30.10">
    <property type="entry name" value="Glutaredoxin"/>
    <property type="match status" value="1"/>
</dbReference>
<dbReference type="PANTHER" id="PTHR12151:SF25">
    <property type="entry name" value="LINALOOL DEHYDRATASE_ISOMERASE DOMAIN-CONTAINING PROTEIN"/>
    <property type="match status" value="1"/>
</dbReference>
<dbReference type="PANTHER" id="PTHR12151">
    <property type="entry name" value="ELECTRON TRANSPORT PROTIN SCO1/SENC FAMILY MEMBER"/>
    <property type="match status" value="1"/>
</dbReference>
<keyword evidence="4" id="KW-0732">Signal</keyword>
<evidence type="ECO:0000256" key="2">
    <source>
        <dbReference type="PIRSR" id="PIRSR603782-1"/>
    </source>
</evidence>
<dbReference type="OrthoDB" id="1523860at2"/>
<accession>A0A2W1NG70</accession>
<feature type="disulfide bond" description="Redox-active" evidence="3">
    <location>
        <begin position="111"/>
        <end position="115"/>
    </location>
</feature>
<dbReference type="InterPro" id="IPR003782">
    <property type="entry name" value="SCO1/SenC"/>
</dbReference>
<dbReference type="SUPFAM" id="SSF52833">
    <property type="entry name" value="Thioredoxin-like"/>
    <property type="match status" value="1"/>
</dbReference>
<dbReference type="InterPro" id="IPR036249">
    <property type="entry name" value="Thioredoxin-like_sf"/>
</dbReference>
<evidence type="ECO:0000313" key="6">
    <source>
        <dbReference type="EMBL" id="PZE18093.1"/>
    </source>
</evidence>
<comment type="caution">
    <text evidence="6">The sequence shown here is derived from an EMBL/GenBank/DDBJ whole genome shotgun (WGS) entry which is preliminary data.</text>
</comment>
<evidence type="ECO:0000256" key="1">
    <source>
        <dbReference type="ARBA" id="ARBA00010996"/>
    </source>
</evidence>
<dbReference type="GO" id="GO:0046872">
    <property type="term" value="F:metal ion binding"/>
    <property type="evidence" value="ECO:0007669"/>
    <property type="project" value="UniProtKB-KW"/>
</dbReference>
<feature type="binding site" evidence="2">
    <location>
        <position position="199"/>
    </location>
    <ligand>
        <name>Cu cation</name>
        <dbReference type="ChEBI" id="CHEBI:23378"/>
    </ligand>
</feature>
<evidence type="ECO:0000256" key="4">
    <source>
        <dbReference type="SAM" id="SignalP"/>
    </source>
</evidence>
<name>A0A2W1NG70_9FLAO</name>
<dbReference type="Pfam" id="PF19335">
    <property type="entry name" value="HMBD"/>
    <property type="match status" value="1"/>
</dbReference>
<reference evidence="6 7" key="1">
    <citation type="submission" date="2018-06" db="EMBL/GenBank/DDBJ databases">
        <title>The draft genome sequence of Crocinitomix sp. SM1701.</title>
        <authorList>
            <person name="Zhang X."/>
        </authorList>
    </citation>
    <scope>NUCLEOTIDE SEQUENCE [LARGE SCALE GENOMIC DNA]</scope>
    <source>
        <strain evidence="6 7">SM1701</strain>
    </source>
</reference>
<dbReference type="EMBL" id="QKSB01000002">
    <property type="protein sequence ID" value="PZE18093.1"/>
    <property type="molecule type" value="Genomic_DNA"/>
</dbReference>
<evidence type="ECO:0000256" key="3">
    <source>
        <dbReference type="PIRSR" id="PIRSR603782-2"/>
    </source>
</evidence>
<proteinExistence type="inferred from homology"/>
<dbReference type="RefSeq" id="WP_111062246.1">
    <property type="nucleotide sequence ID" value="NZ_JBHUCU010000002.1"/>
</dbReference>
<dbReference type="PROSITE" id="PS51257">
    <property type="entry name" value="PROKAR_LIPOPROTEIN"/>
    <property type="match status" value="1"/>
</dbReference>
<gene>
    <name evidence="6" type="ORF">DNU06_05615</name>
</gene>
<feature type="chain" id="PRO_5015952240" evidence="4">
    <location>
        <begin position="23"/>
        <end position="236"/>
    </location>
</feature>
<organism evidence="6 7">
    <name type="scientific">Putridiphycobacter roseus</name>
    <dbReference type="NCBI Taxonomy" id="2219161"/>
    <lineage>
        <taxon>Bacteria</taxon>
        <taxon>Pseudomonadati</taxon>
        <taxon>Bacteroidota</taxon>
        <taxon>Flavobacteriia</taxon>
        <taxon>Flavobacteriales</taxon>
        <taxon>Crocinitomicaceae</taxon>
        <taxon>Putridiphycobacter</taxon>
    </lineage>
</organism>
<dbReference type="AlphaFoldDB" id="A0A2W1NG70"/>
<keyword evidence="2" id="KW-0479">Metal-binding</keyword>
<feature type="domain" description="Heavy metal binding" evidence="5">
    <location>
        <begin position="32"/>
        <end position="58"/>
    </location>
</feature>
<evidence type="ECO:0000259" key="5">
    <source>
        <dbReference type="Pfam" id="PF19335"/>
    </source>
</evidence>
<keyword evidence="3" id="KW-1015">Disulfide bond</keyword>
<evidence type="ECO:0000313" key="7">
    <source>
        <dbReference type="Proteomes" id="UP000249248"/>
    </source>
</evidence>
<keyword evidence="7" id="KW-1185">Reference proteome</keyword>
<keyword evidence="2" id="KW-0186">Copper</keyword>
<feature type="binding site" evidence="2">
    <location>
        <position position="111"/>
    </location>
    <ligand>
        <name>Cu cation</name>
        <dbReference type="ChEBI" id="CHEBI:23378"/>
    </ligand>
</feature>
<sequence length="236" mass="26371">MKTTIKILSLLFIFLIISSCSTDNQLVENDIYTCPMQCEGDKTYSSPGHCPVCEMNLTQPVAKVLYDETDLLSENSIFNLTSKWQTQNKETITLKDLKGKPLVVVMIYTTCKAACPRLVADVRNIEKTLIAEDIKDVKYIFVSIDPETDTPEQLKAFAVENVMDDENHVFLHGSVDDVREFSNVLAVKYKEISPLDFSHSNIISVFNPGGELINQVEGLGMDQTATINAIKSITTH</sequence>